<dbReference type="GO" id="GO:0009295">
    <property type="term" value="C:nucleoid"/>
    <property type="evidence" value="ECO:0007669"/>
    <property type="project" value="UniProtKB-SubCell"/>
</dbReference>
<gene>
    <name evidence="7" type="ORF">X805_30730</name>
</gene>
<dbReference type="InterPro" id="IPR027444">
    <property type="entry name" value="H-NS_C_dom"/>
</dbReference>
<dbReference type="Gene3D" id="4.10.430.10">
    <property type="entry name" value="Histone-like protein H-NS, C-terminal domain"/>
    <property type="match status" value="1"/>
</dbReference>
<accession>A0A059KIQ4</accession>
<dbReference type="SUPFAM" id="SSF81273">
    <property type="entry name" value="H-NS histone-like proteins"/>
    <property type="match status" value="1"/>
</dbReference>
<comment type="subcellular location">
    <subcellularLocation>
        <location evidence="1">Cytoplasm</location>
        <location evidence="1">Nucleoid</location>
    </subcellularLocation>
</comment>
<evidence type="ECO:0000256" key="1">
    <source>
        <dbReference type="ARBA" id="ARBA00004453"/>
    </source>
</evidence>
<evidence type="ECO:0000313" key="7">
    <source>
        <dbReference type="EMBL" id="KDB51352.1"/>
    </source>
</evidence>
<organism evidence="7 8">
    <name type="scientific">Sphaerotilus natans subsp. natans DSM 6575</name>
    <dbReference type="NCBI Taxonomy" id="1286631"/>
    <lineage>
        <taxon>Bacteria</taxon>
        <taxon>Pseudomonadati</taxon>
        <taxon>Pseudomonadota</taxon>
        <taxon>Betaproteobacteria</taxon>
        <taxon>Burkholderiales</taxon>
        <taxon>Sphaerotilaceae</taxon>
        <taxon>Sphaerotilus</taxon>
    </lineage>
</organism>
<comment type="similarity">
    <text evidence="2">Belongs to the histone-like protein H-NS family.</text>
</comment>
<feature type="region of interest" description="Disordered" evidence="5">
    <location>
        <begin position="69"/>
        <end position="104"/>
    </location>
</feature>
<evidence type="ECO:0000259" key="6">
    <source>
        <dbReference type="SMART" id="SM00528"/>
    </source>
</evidence>
<keyword evidence="8" id="KW-1185">Reference proteome</keyword>
<name>A0A059KIQ4_9BURK</name>
<keyword evidence="4" id="KW-0238">DNA-binding</keyword>
<proteinExistence type="inferred from homology"/>
<evidence type="ECO:0000256" key="2">
    <source>
        <dbReference type="ARBA" id="ARBA00010610"/>
    </source>
</evidence>
<dbReference type="AlphaFoldDB" id="A0A059KIQ4"/>
<keyword evidence="3" id="KW-0963">Cytoplasm</keyword>
<dbReference type="EMBL" id="AZRA01000086">
    <property type="protein sequence ID" value="KDB51352.1"/>
    <property type="molecule type" value="Genomic_DNA"/>
</dbReference>
<evidence type="ECO:0000313" key="8">
    <source>
        <dbReference type="Proteomes" id="UP000026714"/>
    </source>
</evidence>
<dbReference type="RefSeq" id="WP_037483790.1">
    <property type="nucleotide sequence ID" value="NZ_AZRA01000086.1"/>
</dbReference>
<comment type="caution">
    <text evidence="7">The sequence shown here is derived from an EMBL/GenBank/DDBJ whole genome shotgun (WGS) entry which is preliminary data.</text>
</comment>
<dbReference type="SMART" id="SM00528">
    <property type="entry name" value="HNS"/>
    <property type="match status" value="1"/>
</dbReference>
<evidence type="ECO:0000256" key="5">
    <source>
        <dbReference type="SAM" id="MobiDB-lite"/>
    </source>
</evidence>
<dbReference type="PANTHER" id="PTHR38097">
    <property type="match status" value="1"/>
</dbReference>
<evidence type="ECO:0000256" key="4">
    <source>
        <dbReference type="ARBA" id="ARBA00023125"/>
    </source>
</evidence>
<evidence type="ECO:0000256" key="3">
    <source>
        <dbReference type="ARBA" id="ARBA00022490"/>
    </source>
</evidence>
<dbReference type="Pfam" id="PF00816">
    <property type="entry name" value="Histone_HNS"/>
    <property type="match status" value="1"/>
</dbReference>
<feature type="domain" description="DNA-binding protein H-NS-like C-terminal" evidence="6">
    <location>
        <begin position="79"/>
        <end position="125"/>
    </location>
</feature>
<dbReference type="PANTHER" id="PTHR38097:SF2">
    <property type="entry name" value="DNA-BINDING PROTEIN STPA"/>
    <property type="match status" value="1"/>
</dbReference>
<reference evidence="7 8" key="1">
    <citation type="journal article" date="2014" name="FEMS Microbiol. Ecol.">
        <title>Sphaerotilus natans encrusted with nanoball-shaped Fe(III) oxide minerals formed by nitrate-reducing mixotrophic Fe(II) oxidation.</title>
        <authorList>
            <person name="Park S."/>
            <person name="Kim D.H."/>
            <person name="Lee J.H."/>
            <person name="Hur H.G."/>
        </authorList>
    </citation>
    <scope>NUCLEOTIDE SEQUENCE [LARGE SCALE GENOMIC DNA]</scope>
    <source>
        <strain evidence="7 8">DSM 6575</strain>
    </source>
</reference>
<dbReference type="InterPro" id="IPR037150">
    <property type="entry name" value="H-NS_C_dom_sf"/>
</dbReference>
<sequence length="128" mass="14458">MRDQVIALGTRLGSEQPRLPPDHLPLELLTLCGVENPHPRDVLPWQLDELARDFWDAYYAAREAAASSLTEAQRQAESAARRRQSGPGVRYRHPKTGETWSGRGLQPKWIRAELEAGKTLSEFEVKEA</sequence>
<protein>
    <recommendedName>
        <fullName evidence="6">DNA-binding protein H-NS-like C-terminal domain-containing protein</fullName>
    </recommendedName>
</protein>
<dbReference type="GO" id="GO:0003677">
    <property type="term" value="F:DNA binding"/>
    <property type="evidence" value="ECO:0007669"/>
    <property type="project" value="UniProtKB-KW"/>
</dbReference>
<dbReference type="STRING" id="34103.SAMN05421778_11494"/>
<dbReference type="Proteomes" id="UP000026714">
    <property type="component" value="Unassembled WGS sequence"/>
</dbReference>
<feature type="compositionally biased region" description="Low complexity" evidence="5">
    <location>
        <begin position="69"/>
        <end position="78"/>
    </location>
</feature>